<sequence>MASTARRDVPEPPDFGILKRLARDQLIYLLEQLPGRKDLFIEADLMSPLDRIANVSILKQHEVDKLYKVESRPALSTSDQLCFLVRPRVKTMKYIADIVNADKMSGRSRKYKIIFSPQKFYACEMVLEEEGVFGDVTCDEWSFYLLPLDEDIISMELPEFFRDYFLSSQPLAAGLCCPGVDFAWRAARMGCGASTSPHTAPLPGPLQSSLGGSGHLEGDHRWINSVARALQLLNSLYGPFSRAYGIGRCAKMCYELWRELEEESEGDSQGRKPEIGNIFLMDRDTDYVTALCSQMVYEGLVDDTFRIKCGSVDFGPEVTSSDKSIKVLLNAQDKVFSQIRNEHFSSVFGFLSQKSRNLQAQYDRRRGMDIKQMKNFVSQELKGLKQEHRLLSLHIGACESIMKKKTKQDFQEMIKAEHSLLEGFDIRESTSFIEEHIDRQVSPIESLRLMCLLSITENGLNPKDYRSLKTQYLQSYGPEHLLTFHNLKRIGLLTEQAAGETLTAVESRVSKLVTDRAAGKITDAFNSLARKSNFRAISKKLGLIPRLDGEYDLKMPRDMAYVFSGAYTPLSCKIIEQVGPGLGGKALRPPRAPPPPLGAAPRGRGRPQRPLSPLPGGRCWSGGAGRAWRRCCGCSTAPSSRRQRGVGGRGRVVPEPRAGGAAGHLGGDRHPRGAAPRAHRRRQEAHQEPPGHDGGGGGEPEGAAPEEHRPVPQGARLPLPGAAPGPLRGRGGKHHPADGEGFTHPCGSDVKAEEGQEAGAESSARTRPRPVRHPLHVPVWHRQQCRAQPGGAGPLQAPLGLPERREGAKARGVCQHQAASHPLHGGAGPHSGHEL</sequence>
<dbReference type="PANTHER" id="PTHR11679">
    <property type="entry name" value="VESICLE PROTEIN SORTING-ASSOCIATED"/>
    <property type="match status" value="1"/>
</dbReference>
<keyword evidence="6" id="KW-0653">Protein transport</keyword>
<evidence type="ECO:0000313" key="11">
    <source>
        <dbReference type="Ensembl" id="ENSACDP00005016027.1"/>
    </source>
</evidence>
<dbReference type="Gene3D" id="3.90.830.10">
    <property type="entry name" value="Syntaxin Binding Protein 1, Chain A, domain 2"/>
    <property type="match status" value="1"/>
</dbReference>
<evidence type="ECO:0000256" key="5">
    <source>
        <dbReference type="ARBA" id="ARBA00022753"/>
    </source>
</evidence>
<evidence type="ECO:0000313" key="12">
    <source>
        <dbReference type="Proteomes" id="UP000694521"/>
    </source>
</evidence>
<evidence type="ECO:0000256" key="6">
    <source>
        <dbReference type="ARBA" id="ARBA00022927"/>
    </source>
</evidence>
<dbReference type="InterPro" id="IPR001619">
    <property type="entry name" value="Sec1-like"/>
</dbReference>
<comment type="similarity">
    <text evidence="3">Belongs to the STXBP/unc-18/SEC1 family.</text>
</comment>
<dbReference type="InterPro" id="IPR027482">
    <property type="entry name" value="Sec1-like_dom2"/>
</dbReference>
<feature type="compositionally biased region" description="Low complexity" evidence="10">
    <location>
        <begin position="714"/>
        <end position="727"/>
    </location>
</feature>
<dbReference type="FunFam" id="3.90.830.10:FF:000004">
    <property type="entry name" value="vacuolar protein sorting-associated protein 33B isoform X1"/>
    <property type="match status" value="1"/>
</dbReference>
<organism evidence="11 12">
    <name type="scientific">Anser cygnoides</name>
    <name type="common">Swan goose</name>
    <dbReference type="NCBI Taxonomy" id="8845"/>
    <lineage>
        <taxon>Eukaryota</taxon>
        <taxon>Metazoa</taxon>
        <taxon>Chordata</taxon>
        <taxon>Craniata</taxon>
        <taxon>Vertebrata</taxon>
        <taxon>Euteleostomi</taxon>
        <taxon>Archelosauria</taxon>
        <taxon>Archosauria</taxon>
        <taxon>Dinosauria</taxon>
        <taxon>Saurischia</taxon>
        <taxon>Theropoda</taxon>
        <taxon>Coelurosauria</taxon>
        <taxon>Aves</taxon>
        <taxon>Neognathae</taxon>
        <taxon>Galloanserae</taxon>
        <taxon>Anseriformes</taxon>
        <taxon>Anatidae</taxon>
        <taxon>Anserinae</taxon>
        <taxon>Anser</taxon>
    </lineage>
</organism>
<reference evidence="11" key="1">
    <citation type="submission" date="2025-08" db="UniProtKB">
        <authorList>
            <consortium name="Ensembl"/>
        </authorList>
    </citation>
    <scope>IDENTIFICATION</scope>
</reference>
<dbReference type="Gene3D" id="3.40.50.2060">
    <property type="match status" value="1"/>
</dbReference>
<reference evidence="11" key="2">
    <citation type="submission" date="2025-09" db="UniProtKB">
        <authorList>
            <consortium name="Ensembl"/>
        </authorList>
    </citation>
    <scope>IDENTIFICATION</scope>
</reference>
<feature type="region of interest" description="Disordered" evidence="10">
    <location>
        <begin position="583"/>
        <end position="619"/>
    </location>
</feature>
<keyword evidence="4" id="KW-0813">Transport</keyword>
<dbReference type="Pfam" id="PF00995">
    <property type="entry name" value="Sec1"/>
    <property type="match status" value="1"/>
</dbReference>
<dbReference type="Proteomes" id="UP000694521">
    <property type="component" value="Unplaced"/>
</dbReference>
<dbReference type="GO" id="GO:0005765">
    <property type="term" value="C:lysosomal membrane"/>
    <property type="evidence" value="ECO:0007669"/>
    <property type="project" value="UniProtKB-SubCell"/>
</dbReference>
<feature type="region of interest" description="Disordered" evidence="10">
    <location>
        <begin position="635"/>
        <end position="772"/>
    </location>
</feature>
<feature type="compositionally biased region" description="Low complexity" evidence="10">
    <location>
        <begin position="608"/>
        <end position="618"/>
    </location>
</feature>
<protein>
    <recommendedName>
        <fullName evidence="9">Vacuolar protein sorting-associated protein 33B</fullName>
    </recommendedName>
</protein>
<evidence type="ECO:0000256" key="7">
    <source>
        <dbReference type="ARBA" id="ARBA00023136"/>
    </source>
</evidence>
<dbReference type="GO" id="GO:0016192">
    <property type="term" value="P:vesicle-mediated transport"/>
    <property type="evidence" value="ECO:0007669"/>
    <property type="project" value="InterPro"/>
</dbReference>
<dbReference type="GO" id="GO:0031902">
    <property type="term" value="C:late endosome membrane"/>
    <property type="evidence" value="ECO:0007669"/>
    <property type="project" value="UniProtKB-SubCell"/>
</dbReference>
<evidence type="ECO:0000256" key="3">
    <source>
        <dbReference type="ARBA" id="ARBA00009884"/>
    </source>
</evidence>
<evidence type="ECO:0000256" key="1">
    <source>
        <dbReference type="ARBA" id="ARBA00004492"/>
    </source>
</evidence>
<evidence type="ECO:0000256" key="10">
    <source>
        <dbReference type="SAM" id="MobiDB-lite"/>
    </source>
</evidence>
<dbReference type="FunFam" id="1.25.40.850:FF:000001">
    <property type="entry name" value="vacuolar protein sorting-associated protein 33B isoform X1"/>
    <property type="match status" value="1"/>
</dbReference>
<keyword evidence="8" id="KW-0458">Lysosome</keyword>
<dbReference type="InterPro" id="IPR036045">
    <property type="entry name" value="Sec1-like_sf"/>
</dbReference>
<proteinExistence type="inferred from homology"/>
<keyword evidence="12" id="KW-1185">Reference proteome</keyword>
<evidence type="ECO:0000256" key="9">
    <source>
        <dbReference type="ARBA" id="ARBA00039494"/>
    </source>
</evidence>
<gene>
    <name evidence="11" type="primary">PRC1</name>
</gene>
<dbReference type="InterPro" id="IPR043154">
    <property type="entry name" value="Sec-1-like_dom1"/>
</dbReference>
<dbReference type="AlphaFoldDB" id="A0A8B9E6R2"/>
<name>A0A8B9E6R2_ANSCY</name>
<evidence type="ECO:0000256" key="4">
    <source>
        <dbReference type="ARBA" id="ARBA00022448"/>
    </source>
</evidence>
<dbReference type="Ensembl" id="ENSACDT00005019290.1">
    <property type="protein sequence ID" value="ENSACDP00005016027.1"/>
    <property type="gene ID" value="ENSACDG00005011733.1"/>
</dbReference>
<keyword evidence="5" id="KW-0967">Endosome</keyword>
<keyword evidence="7" id="KW-0472">Membrane</keyword>
<dbReference type="GO" id="GO:0015031">
    <property type="term" value="P:protein transport"/>
    <property type="evidence" value="ECO:0007669"/>
    <property type="project" value="UniProtKB-KW"/>
</dbReference>
<dbReference type="Gene3D" id="3.40.50.1910">
    <property type="match status" value="1"/>
</dbReference>
<dbReference type="SUPFAM" id="SSF56815">
    <property type="entry name" value="Sec1/munc18-like (SM) proteins"/>
    <property type="match status" value="1"/>
</dbReference>
<evidence type="ECO:0000256" key="2">
    <source>
        <dbReference type="ARBA" id="ARBA00004630"/>
    </source>
</evidence>
<dbReference type="FunFam" id="3.40.50.2060:FF:000005">
    <property type="entry name" value="vacuolar protein sorting-associated protein 33B isoform X1"/>
    <property type="match status" value="1"/>
</dbReference>
<dbReference type="Gene3D" id="1.25.40.850">
    <property type="match status" value="1"/>
</dbReference>
<dbReference type="InterPro" id="IPR043127">
    <property type="entry name" value="Sec-1-like_dom3a"/>
</dbReference>
<dbReference type="InterPro" id="IPR043155">
    <property type="entry name" value="VPS33_dom3b"/>
</dbReference>
<comment type="subcellular location">
    <subcellularLocation>
        <location evidence="1">Late endosome membrane</location>
        <topology evidence="1">Peripheral membrane protein</topology>
        <orientation evidence="1">Cytoplasmic side</orientation>
    </subcellularLocation>
    <subcellularLocation>
        <location evidence="2">Lysosome membrane</location>
        <topology evidence="2">Peripheral membrane protein</topology>
        <orientation evidence="2">Cytoplasmic side</orientation>
    </subcellularLocation>
</comment>
<accession>A0A8B9E6R2</accession>
<evidence type="ECO:0000256" key="8">
    <source>
        <dbReference type="ARBA" id="ARBA00023228"/>
    </source>
</evidence>